<dbReference type="Proteomes" id="UP000095300">
    <property type="component" value="Unassembled WGS sequence"/>
</dbReference>
<feature type="compositionally biased region" description="Polar residues" evidence="2">
    <location>
        <begin position="647"/>
        <end position="666"/>
    </location>
</feature>
<sequence length="709" mass="81770">MVDYPDILNYTRDELVEEFCKLFDRYQDLREASEADTQKIHELKRSLEVSVAAQTYLSQELEQYTNAENNEQDNELQKALNELTELKKRYGKLEASYNALQQDHNTLLEENANLTHNLEEISRRRDAEPLDVTNKTSEEDLQRIQMLENENMDLLQKMEEFQEEIVRYTLAIAECEKNIEILKDQIICLEENLQSKKSDLEEKVQILESTQEQLAEANAQIAMLSSAPESNDRKGNSLFAEVDDQRQVMKQLLASQKKSYLQMKKIYNESEHEIRRLKRENIAMHTELEACSTIFCNADKVYQEKLNQRIRQLVNQNEELERKLKLNQERLKDLASEKSILWLESMLSFCKKETDDLKKQLHSVRLQMACLEEHHRNSQQDLARWRFEALKSRCLLLDREHLLTEHKIDFKPVHAVEFHIPEKQLNEARPRIVSNRRSLTFDNMPRKSTTPLKAVKDENANSVGEHEINGKQEHSKEQLENPPIEKFKVEEIQTQQNSNELVNNPLEIDKQNSSPGKYTEIPQNPDEVVKKAVEPDNPNFSEEKETKVTQNPHEAIHQVIETHNPISGSEEKENEIPPSVIGKFSKISPQTLSPMRPSQKSLFPKEQDESSTPPARSILSKQRGFLSKESGKSVKFSSQEDIIHSFNPHTPSPTEKSLPSTPATGTSKDEKAGPSATIAANGNSKAVVNQSRTKSNIIVRRVVVRSKHD</sequence>
<feature type="compositionally biased region" description="Polar residues" evidence="2">
    <location>
        <begin position="678"/>
        <end position="694"/>
    </location>
</feature>
<dbReference type="EnsemblMetazoa" id="SCAU004112-RA">
    <property type="protein sequence ID" value="SCAU004112-PA"/>
    <property type="gene ID" value="SCAU004112"/>
</dbReference>
<evidence type="ECO:0000256" key="1">
    <source>
        <dbReference type="SAM" id="Coils"/>
    </source>
</evidence>
<feature type="compositionally biased region" description="Polar residues" evidence="2">
    <location>
        <begin position="587"/>
        <end position="601"/>
    </location>
</feature>
<keyword evidence="4" id="KW-1185">Reference proteome</keyword>
<keyword evidence="1" id="KW-0175">Coiled coil</keyword>
<feature type="region of interest" description="Disordered" evidence="2">
    <location>
        <begin position="562"/>
        <end position="694"/>
    </location>
</feature>
<feature type="region of interest" description="Disordered" evidence="2">
    <location>
        <begin position="458"/>
        <end position="480"/>
    </location>
</feature>
<feature type="coiled-coil region" evidence="1">
    <location>
        <begin position="260"/>
        <end position="337"/>
    </location>
</feature>
<dbReference type="VEuPathDB" id="VectorBase:SCAU004112"/>
<gene>
    <name evidence="3" type="primary">106081108</name>
</gene>
<protein>
    <recommendedName>
        <fullName evidence="5">Protein Spindly</fullName>
    </recommendedName>
</protein>
<accession>A0A1I8P232</accession>
<reference evidence="3" key="1">
    <citation type="submission" date="2020-05" db="UniProtKB">
        <authorList>
            <consortium name="EnsemblMetazoa"/>
        </authorList>
    </citation>
    <scope>IDENTIFICATION</scope>
    <source>
        <strain evidence="3">USDA</strain>
    </source>
</reference>
<organism evidence="3 4">
    <name type="scientific">Stomoxys calcitrans</name>
    <name type="common">Stable fly</name>
    <name type="synonym">Conops calcitrans</name>
    <dbReference type="NCBI Taxonomy" id="35570"/>
    <lineage>
        <taxon>Eukaryota</taxon>
        <taxon>Metazoa</taxon>
        <taxon>Ecdysozoa</taxon>
        <taxon>Arthropoda</taxon>
        <taxon>Hexapoda</taxon>
        <taxon>Insecta</taxon>
        <taxon>Pterygota</taxon>
        <taxon>Neoptera</taxon>
        <taxon>Endopterygota</taxon>
        <taxon>Diptera</taxon>
        <taxon>Brachycera</taxon>
        <taxon>Muscomorpha</taxon>
        <taxon>Muscoidea</taxon>
        <taxon>Muscidae</taxon>
        <taxon>Stomoxys</taxon>
    </lineage>
</organism>
<dbReference type="AlphaFoldDB" id="A0A1I8P232"/>
<evidence type="ECO:0000313" key="3">
    <source>
        <dbReference type="EnsemblMetazoa" id="SCAU004112-PA"/>
    </source>
</evidence>
<feature type="coiled-coil region" evidence="1">
    <location>
        <begin position="66"/>
        <end position="227"/>
    </location>
</feature>
<evidence type="ECO:0000256" key="2">
    <source>
        <dbReference type="SAM" id="MobiDB-lite"/>
    </source>
</evidence>
<proteinExistence type="predicted"/>
<evidence type="ECO:0000313" key="4">
    <source>
        <dbReference type="Proteomes" id="UP000095300"/>
    </source>
</evidence>
<feature type="region of interest" description="Disordered" evidence="2">
    <location>
        <begin position="496"/>
        <end position="526"/>
    </location>
</feature>
<name>A0A1I8P232_STOCA</name>
<evidence type="ECO:0008006" key="5">
    <source>
        <dbReference type="Google" id="ProtNLM"/>
    </source>
</evidence>
<dbReference type="OrthoDB" id="2121607at2759"/>